<sequence>MDRVPDDYFPTSTSMAQGEVENAVKRKYAKLFVSVGGSLSAMDARLKLYRDDHIKYLLNLLEGLPPEFDVLDAIRAFSHTSSPSINVVFFLVSLICLSTLLTVRLVGRVSQFRQVSEDGTGGFAGGDCQLPHLVSCYAAVMEAIYKWFMKIKQPDGSFLVHEGGEIDVRGSYCVAVIGSLLNILTPELLENVPEFIARQVRIAAMAAYAKACAGVRADNIR</sequence>
<dbReference type="EMBL" id="JAMZIH010005675">
    <property type="protein sequence ID" value="KAJ1674805.1"/>
    <property type="molecule type" value="Genomic_DNA"/>
</dbReference>
<name>A0ACC1HFL3_9FUNG</name>
<dbReference type="EC" id="2.5.1.58" evidence="1"/>
<gene>
    <name evidence="1" type="primary">RAM1</name>
    <name evidence="1" type="ORF">EV182_002527</name>
</gene>
<protein>
    <submittedName>
        <fullName evidence="1">CAAX farnesyltransferase (FTase) subunit beta</fullName>
        <ecNumber evidence="1">2.5.1.58</ecNumber>
    </submittedName>
</protein>
<keyword evidence="1" id="KW-0808">Transferase</keyword>
<evidence type="ECO:0000313" key="2">
    <source>
        <dbReference type="Proteomes" id="UP001145114"/>
    </source>
</evidence>
<keyword evidence="2" id="KW-1185">Reference proteome</keyword>
<proteinExistence type="predicted"/>
<accession>A0ACC1HFL3</accession>
<reference evidence="1" key="1">
    <citation type="submission" date="2022-06" db="EMBL/GenBank/DDBJ databases">
        <title>Phylogenomic reconstructions and comparative analyses of Kickxellomycotina fungi.</title>
        <authorList>
            <person name="Reynolds N.K."/>
            <person name="Stajich J.E."/>
            <person name="Barry K."/>
            <person name="Grigoriev I.V."/>
            <person name="Crous P."/>
            <person name="Smith M.E."/>
        </authorList>
    </citation>
    <scope>NUCLEOTIDE SEQUENCE</scope>
    <source>
        <strain evidence="1">RSA 2271</strain>
    </source>
</reference>
<dbReference type="Proteomes" id="UP001145114">
    <property type="component" value="Unassembled WGS sequence"/>
</dbReference>
<comment type="caution">
    <text evidence="1">The sequence shown here is derived from an EMBL/GenBank/DDBJ whole genome shotgun (WGS) entry which is preliminary data.</text>
</comment>
<organism evidence="1 2">
    <name type="scientific">Spiromyces aspiralis</name>
    <dbReference type="NCBI Taxonomy" id="68401"/>
    <lineage>
        <taxon>Eukaryota</taxon>
        <taxon>Fungi</taxon>
        <taxon>Fungi incertae sedis</taxon>
        <taxon>Zoopagomycota</taxon>
        <taxon>Kickxellomycotina</taxon>
        <taxon>Kickxellomycetes</taxon>
        <taxon>Kickxellales</taxon>
        <taxon>Kickxellaceae</taxon>
        <taxon>Spiromyces</taxon>
    </lineage>
</organism>
<evidence type="ECO:0000313" key="1">
    <source>
        <dbReference type="EMBL" id="KAJ1674805.1"/>
    </source>
</evidence>